<gene>
    <name evidence="1" type="ORF">P171DRAFT_508657</name>
</gene>
<evidence type="ECO:0000313" key="2">
    <source>
        <dbReference type="Proteomes" id="UP000799764"/>
    </source>
</evidence>
<accession>A0A9P4UE28</accession>
<name>A0A9P4UE28_9PLEO</name>
<protein>
    <submittedName>
        <fullName evidence="1">Uncharacterized protein</fullName>
    </submittedName>
</protein>
<dbReference type="EMBL" id="MU001495">
    <property type="protein sequence ID" value="KAF2448459.1"/>
    <property type="molecule type" value="Genomic_DNA"/>
</dbReference>
<dbReference type="OrthoDB" id="10595398at2759"/>
<dbReference type="AlphaFoldDB" id="A0A9P4UE28"/>
<proteinExistence type="predicted"/>
<dbReference type="Proteomes" id="UP000799764">
    <property type="component" value="Unassembled WGS sequence"/>
</dbReference>
<comment type="caution">
    <text evidence="1">The sequence shown here is derived from an EMBL/GenBank/DDBJ whole genome shotgun (WGS) entry which is preliminary data.</text>
</comment>
<organism evidence="1 2">
    <name type="scientific">Karstenula rhodostoma CBS 690.94</name>
    <dbReference type="NCBI Taxonomy" id="1392251"/>
    <lineage>
        <taxon>Eukaryota</taxon>
        <taxon>Fungi</taxon>
        <taxon>Dikarya</taxon>
        <taxon>Ascomycota</taxon>
        <taxon>Pezizomycotina</taxon>
        <taxon>Dothideomycetes</taxon>
        <taxon>Pleosporomycetidae</taxon>
        <taxon>Pleosporales</taxon>
        <taxon>Massarineae</taxon>
        <taxon>Didymosphaeriaceae</taxon>
        <taxon>Karstenula</taxon>
    </lineage>
</organism>
<feature type="non-terminal residue" evidence="1">
    <location>
        <position position="1"/>
    </location>
</feature>
<reference evidence="1" key="1">
    <citation type="journal article" date="2020" name="Stud. Mycol.">
        <title>101 Dothideomycetes genomes: a test case for predicting lifestyles and emergence of pathogens.</title>
        <authorList>
            <person name="Haridas S."/>
            <person name="Albert R."/>
            <person name="Binder M."/>
            <person name="Bloem J."/>
            <person name="Labutti K."/>
            <person name="Salamov A."/>
            <person name="Andreopoulos B."/>
            <person name="Baker S."/>
            <person name="Barry K."/>
            <person name="Bills G."/>
            <person name="Bluhm B."/>
            <person name="Cannon C."/>
            <person name="Castanera R."/>
            <person name="Culley D."/>
            <person name="Daum C."/>
            <person name="Ezra D."/>
            <person name="Gonzalez J."/>
            <person name="Henrissat B."/>
            <person name="Kuo A."/>
            <person name="Liang C."/>
            <person name="Lipzen A."/>
            <person name="Lutzoni F."/>
            <person name="Magnuson J."/>
            <person name="Mondo S."/>
            <person name="Nolan M."/>
            <person name="Ohm R."/>
            <person name="Pangilinan J."/>
            <person name="Park H.-J."/>
            <person name="Ramirez L."/>
            <person name="Alfaro M."/>
            <person name="Sun H."/>
            <person name="Tritt A."/>
            <person name="Yoshinaga Y."/>
            <person name="Zwiers L.-H."/>
            <person name="Turgeon B."/>
            <person name="Goodwin S."/>
            <person name="Spatafora J."/>
            <person name="Crous P."/>
            <person name="Grigoriev I."/>
        </authorList>
    </citation>
    <scope>NUCLEOTIDE SEQUENCE</scope>
    <source>
        <strain evidence="1">CBS 690.94</strain>
    </source>
</reference>
<keyword evidence="2" id="KW-1185">Reference proteome</keyword>
<sequence>YSFKTLRSVVNLSKGFQHCYESTTCLSIIRIPQYSINPRNLHRLSHHQPLPVCQSYTHYPHQHHTMDFNTPPPRPATSARTLSNATTTLSAFLYPASTPYPFRHHLRLALRERVRELMRYFALFRYGDPATGVPSNAWIVDEPVEQLRGDRRLRGRLEELRADLWDVWNDLMEMDRFLSSEGPWAANERRDMLAREGRGGA</sequence>
<evidence type="ECO:0000313" key="1">
    <source>
        <dbReference type="EMBL" id="KAF2448459.1"/>
    </source>
</evidence>